<keyword evidence="6" id="KW-1185">Reference proteome</keyword>
<dbReference type="Pfam" id="PF07729">
    <property type="entry name" value="FCD"/>
    <property type="match status" value="1"/>
</dbReference>
<name>A0A7S8MUN9_9MICO</name>
<sequence length="283" mass="31191">MSIPTGDGIASYLRDSIVTGRLAAGAKLPSERSLSEDFGVSRPVVREVLRGLSEQGLVEIQPARGTFVKAPETVDGARSLDVLYRRKDATVRELMEVRLMLETQSARLAALHATSSEVRAMRWCLDEFAKAGHVLEEAQLDLAFHALVIKASHNTVFDIIYGSISPLVFELMLRSLSDHHVKSAGAPLHEQLWTAIRDHDPDAAAAIMADHLTMAEFLYGSDYDRSIDALASRELEKYLGPATTIDSILAEVGRRHTEFMRFQIRRVEQTADASAEPVVPPST</sequence>
<dbReference type="InterPro" id="IPR036390">
    <property type="entry name" value="WH_DNA-bd_sf"/>
</dbReference>
<keyword evidence="2" id="KW-0238">DNA-binding</keyword>
<dbReference type="PANTHER" id="PTHR43537">
    <property type="entry name" value="TRANSCRIPTIONAL REGULATOR, GNTR FAMILY"/>
    <property type="match status" value="1"/>
</dbReference>
<keyword evidence="1" id="KW-0805">Transcription regulation</keyword>
<dbReference type="InterPro" id="IPR036388">
    <property type="entry name" value="WH-like_DNA-bd_sf"/>
</dbReference>
<dbReference type="InterPro" id="IPR000524">
    <property type="entry name" value="Tscrpt_reg_HTH_GntR"/>
</dbReference>
<evidence type="ECO:0000313" key="6">
    <source>
        <dbReference type="Proteomes" id="UP000594480"/>
    </source>
</evidence>
<keyword evidence="3" id="KW-0804">Transcription</keyword>
<dbReference type="InterPro" id="IPR011711">
    <property type="entry name" value="GntR_C"/>
</dbReference>
<proteinExistence type="predicted"/>
<feature type="domain" description="HTH gntR-type" evidence="4">
    <location>
        <begin position="3"/>
        <end position="71"/>
    </location>
</feature>
<dbReference type="SUPFAM" id="SSF48008">
    <property type="entry name" value="GntR ligand-binding domain-like"/>
    <property type="match status" value="1"/>
</dbReference>
<organism evidence="5 6">
    <name type="scientific">Microbacterium schleiferi</name>
    <dbReference type="NCBI Taxonomy" id="69362"/>
    <lineage>
        <taxon>Bacteria</taxon>
        <taxon>Bacillati</taxon>
        <taxon>Actinomycetota</taxon>
        <taxon>Actinomycetes</taxon>
        <taxon>Micrococcales</taxon>
        <taxon>Microbacteriaceae</taxon>
        <taxon>Microbacterium</taxon>
    </lineage>
</organism>
<dbReference type="SUPFAM" id="SSF46785">
    <property type="entry name" value="Winged helix' DNA-binding domain"/>
    <property type="match status" value="1"/>
</dbReference>
<dbReference type="CDD" id="cd07377">
    <property type="entry name" value="WHTH_GntR"/>
    <property type="match status" value="1"/>
</dbReference>
<dbReference type="Gene3D" id="1.10.10.10">
    <property type="entry name" value="Winged helix-like DNA-binding domain superfamily/Winged helix DNA-binding domain"/>
    <property type="match status" value="1"/>
</dbReference>
<dbReference type="Proteomes" id="UP000594480">
    <property type="component" value="Chromosome"/>
</dbReference>
<dbReference type="Gene3D" id="1.20.120.530">
    <property type="entry name" value="GntR ligand-binding domain-like"/>
    <property type="match status" value="1"/>
</dbReference>
<dbReference type="GO" id="GO:0003700">
    <property type="term" value="F:DNA-binding transcription factor activity"/>
    <property type="evidence" value="ECO:0007669"/>
    <property type="project" value="InterPro"/>
</dbReference>
<reference evidence="5 6" key="1">
    <citation type="submission" date="2020-11" db="EMBL/GenBank/DDBJ databases">
        <title>Amino acid is mineralized and recycled by bacteria in oceanic microbiome.</title>
        <authorList>
            <person name="Zheng L.Y."/>
        </authorList>
    </citation>
    <scope>NUCLEOTIDE SEQUENCE [LARGE SCALE GENOMIC DNA]</scope>
    <source>
        <strain evidence="5 6">A32-1</strain>
    </source>
</reference>
<dbReference type="EMBL" id="CP064760">
    <property type="protein sequence ID" value="QPE03462.1"/>
    <property type="molecule type" value="Genomic_DNA"/>
</dbReference>
<dbReference type="PRINTS" id="PR00035">
    <property type="entry name" value="HTHGNTR"/>
</dbReference>
<accession>A0A7S8MUN9</accession>
<protein>
    <submittedName>
        <fullName evidence="5">FadR family transcriptional regulator</fullName>
    </submittedName>
</protein>
<dbReference type="PROSITE" id="PS50949">
    <property type="entry name" value="HTH_GNTR"/>
    <property type="match status" value="1"/>
</dbReference>
<dbReference type="KEGG" id="msf:IT882_08710"/>
<evidence type="ECO:0000313" key="5">
    <source>
        <dbReference type="EMBL" id="QPE03462.1"/>
    </source>
</evidence>
<dbReference type="SMART" id="SM00895">
    <property type="entry name" value="FCD"/>
    <property type="match status" value="1"/>
</dbReference>
<evidence type="ECO:0000256" key="1">
    <source>
        <dbReference type="ARBA" id="ARBA00023015"/>
    </source>
</evidence>
<dbReference type="GO" id="GO:0003677">
    <property type="term" value="F:DNA binding"/>
    <property type="evidence" value="ECO:0007669"/>
    <property type="project" value="UniProtKB-KW"/>
</dbReference>
<dbReference type="RefSeq" id="WP_195691565.1">
    <property type="nucleotide sequence ID" value="NZ_CP064760.1"/>
</dbReference>
<dbReference type="SMART" id="SM00345">
    <property type="entry name" value="HTH_GNTR"/>
    <property type="match status" value="1"/>
</dbReference>
<dbReference type="Pfam" id="PF00392">
    <property type="entry name" value="GntR"/>
    <property type="match status" value="1"/>
</dbReference>
<gene>
    <name evidence="5" type="ORF">IT882_08710</name>
</gene>
<dbReference type="PANTHER" id="PTHR43537:SF44">
    <property type="entry name" value="GNTR FAMILY REGULATORY PROTEIN"/>
    <property type="match status" value="1"/>
</dbReference>
<evidence type="ECO:0000256" key="2">
    <source>
        <dbReference type="ARBA" id="ARBA00023125"/>
    </source>
</evidence>
<evidence type="ECO:0000259" key="4">
    <source>
        <dbReference type="PROSITE" id="PS50949"/>
    </source>
</evidence>
<dbReference type="InterPro" id="IPR008920">
    <property type="entry name" value="TF_FadR/GntR_C"/>
</dbReference>
<evidence type="ECO:0000256" key="3">
    <source>
        <dbReference type="ARBA" id="ARBA00023163"/>
    </source>
</evidence>
<dbReference type="AlphaFoldDB" id="A0A7S8MUN9"/>